<evidence type="ECO:0000313" key="3">
    <source>
        <dbReference type="Proteomes" id="UP000001565"/>
    </source>
</evidence>
<dbReference type="EMBL" id="AM494475">
    <property type="protein sequence ID" value="CAM79724.1"/>
    <property type="molecule type" value="Genomic_DNA"/>
</dbReference>
<dbReference type="AlphaFoldDB" id="A5CD58"/>
<accession>A5CD58</accession>
<dbReference type="KEGG" id="ots:OTBS_0658"/>
<protein>
    <submittedName>
        <fullName evidence="2">Uncharacterized protein</fullName>
    </submittedName>
</protein>
<evidence type="ECO:0000256" key="1">
    <source>
        <dbReference type="SAM" id="MobiDB-lite"/>
    </source>
</evidence>
<sequence>MIMNLTNKENCSIEHLVQDGIKKIKENLPPLTEDQQKRLKAFDKNVLDLFKRQEGKKKSKNLKGTLMYYVTEFVNFVTTCISCANWRKEQKVQAEYDVYAFARGVEKALEEIKNKKDNLKAMQSITMPNTARVACTIENVIEEAQKQQQSYSFVERENNRPKKNPKSNCREP</sequence>
<organism evidence="2 3">
    <name type="scientific">Orientia tsutsugamushi (strain Boryong)</name>
    <name type="common">Rickettsia tsutsugamushi</name>
    <dbReference type="NCBI Taxonomy" id="357244"/>
    <lineage>
        <taxon>Bacteria</taxon>
        <taxon>Pseudomonadati</taxon>
        <taxon>Pseudomonadota</taxon>
        <taxon>Alphaproteobacteria</taxon>
        <taxon>Rickettsiales</taxon>
        <taxon>Rickettsiaceae</taxon>
        <taxon>Rickettsieae</taxon>
        <taxon>Orientia</taxon>
    </lineage>
</organism>
<proteinExistence type="predicted"/>
<evidence type="ECO:0000313" key="2">
    <source>
        <dbReference type="EMBL" id="CAM79724.1"/>
    </source>
</evidence>
<name>A5CD58_ORITB</name>
<dbReference type="HOGENOM" id="CLU_1569137_0_0_5"/>
<dbReference type="Proteomes" id="UP000001565">
    <property type="component" value="Chromosome"/>
</dbReference>
<gene>
    <name evidence="2" type="ordered locus">OTBS_0658</name>
</gene>
<feature type="region of interest" description="Disordered" evidence="1">
    <location>
        <begin position="149"/>
        <end position="172"/>
    </location>
</feature>
<reference evidence="2 3" key="1">
    <citation type="journal article" date="2007" name="Proc. Natl. Acad. Sci. U.S.A.">
        <title>The Orientia tsutsugamushi genome reveals massive proliferation of conjugative type IV secretion system and host-cell interaction genes.</title>
        <authorList>
            <person name="Cho N.-H."/>
            <person name="Kim H.-R."/>
            <person name="Lee J.-H."/>
            <person name="Kim S.-Y."/>
            <person name="Kim J."/>
            <person name="Cha S."/>
            <person name="Kim S.-Y."/>
            <person name="Darby A.C."/>
            <person name="Fuxelius H.-H."/>
            <person name="Yin J."/>
            <person name="Kim J.H."/>
            <person name="Kim J."/>
            <person name="Lee S.J."/>
            <person name="Koh Y.-S."/>
            <person name="Jang W.-J."/>
            <person name="Park K.-H."/>
            <person name="Andersson S.G.E."/>
            <person name="Choi M.-S."/>
            <person name="Kim I.-S."/>
        </authorList>
    </citation>
    <scope>NUCLEOTIDE SEQUENCE [LARGE SCALE GENOMIC DNA]</scope>
    <source>
        <strain evidence="2 3">Boryong</strain>
    </source>
</reference>